<evidence type="ECO:0000313" key="3">
    <source>
        <dbReference type="Proteomes" id="UP001556367"/>
    </source>
</evidence>
<dbReference type="Proteomes" id="UP001556367">
    <property type="component" value="Unassembled WGS sequence"/>
</dbReference>
<evidence type="ECO:0000256" key="1">
    <source>
        <dbReference type="SAM" id="MobiDB-lite"/>
    </source>
</evidence>
<gene>
    <name evidence="2" type="ORF">HGRIS_014683</name>
</gene>
<feature type="region of interest" description="Disordered" evidence="1">
    <location>
        <begin position="43"/>
        <end position="105"/>
    </location>
</feature>
<feature type="compositionally biased region" description="Polar residues" evidence="1">
    <location>
        <begin position="61"/>
        <end position="81"/>
    </location>
</feature>
<name>A0ABR3JV18_9AGAR</name>
<protein>
    <submittedName>
        <fullName evidence="2">Uncharacterized protein</fullName>
    </submittedName>
</protein>
<comment type="caution">
    <text evidence="2">The sequence shown here is derived from an EMBL/GenBank/DDBJ whole genome shotgun (WGS) entry which is preliminary data.</text>
</comment>
<sequence length="133" mass="13935">MHAVQKLLAGFIDSELAYIQHEPYGVIVSTTFPPLSPFFPTPSFSGSNRPMDLPSGLLQLPASTDDGSASPGALSSATTNDDLVAPPNFVFEAPGSNSGSHAPSDLPRALSLLTTALTHTSRFQNCTFSVRAS</sequence>
<accession>A0ABR3JV18</accession>
<reference evidence="3" key="1">
    <citation type="submission" date="2024-06" db="EMBL/GenBank/DDBJ databases">
        <title>Multi-omics analyses provide insights into the biosynthesis of the anticancer antibiotic pleurotin in Hohenbuehelia grisea.</title>
        <authorList>
            <person name="Weaver J.A."/>
            <person name="Alberti F."/>
        </authorList>
    </citation>
    <scope>NUCLEOTIDE SEQUENCE [LARGE SCALE GENOMIC DNA]</scope>
    <source>
        <strain evidence="3">T-177</strain>
    </source>
</reference>
<keyword evidence="3" id="KW-1185">Reference proteome</keyword>
<dbReference type="EMBL" id="JASNQZ010000003">
    <property type="protein sequence ID" value="KAL0959439.1"/>
    <property type="molecule type" value="Genomic_DNA"/>
</dbReference>
<evidence type="ECO:0000313" key="2">
    <source>
        <dbReference type="EMBL" id="KAL0959439.1"/>
    </source>
</evidence>
<organism evidence="2 3">
    <name type="scientific">Hohenbuehelia grisea</name>
    <dbReference type="NCBI Taxonomy" id="104357"/>
    <lineage>
        <taxon>Eukaryota</taxon>
        <taxon>Fungi</taxon>
        <taxon>Dikarya</taxon>
        <taxon>Basidiomycota</taxon>
        <taxon>Agaricomycotina</taxon>
        <taxon>Agaricomycetes</taxon>
        <taxon>Agaricomycetidae</taxon>
        <taxon>Agaricales</taxon>
        <taxon>Pleurotineae</taxon>
        <taxon>Pleurotaceae</taxon>
        <taxon>Hohenbuehelia</taxon>
    </lineage>
</organism>
<proteinExistence type="predicted"/>